<keyword evidence="4 7" id="KW-1133">Transmembrane helix</keyword>
<dbReference type="Pfam" id="PF06271">
    <property type="entry name" value="RDD"/>
    <property type="match status" value="1"/>
</dbReference>
<feature type="region of interest" description="Disordered" evidence="6">
    <location>
        <begin position="1"/>
        <end position="230"/>
    </location>
</feature>
<dbReference type="InterPro" id="IPR010432">
    <property type="entry name" value="RDD"/>
</dbReference>
<dbReference type="PANTHER" id="PTHR36115">
    <property type="entry name" value="PROLINE-RICH ANTIGEN HOMOLOG-RELATED"/>
    <property type="match status" value="1"/>
</dbReference>
<keyword evidence="10" id="KW-1185">Reference proteome</keyword>
<sequence>MSTGQPPYPQDESGENAAGTPQYGQPTPNRPHGEADPDATVVGYRAEDYGQQGYGQPQYGQQPGYGQQGQSQPGYGQPQQGYGQPQYGQQPGYGQQGQSQPGYGQQPPSGQQYGQQQYGQPSGQQYGQNAAYGQQPPSQPEYGQQPPSGQQYGQPGYAPPPQQGYGQQGQSQPGYGQQQYGQQPPSQPGYGQPQQGYGQPQYGQQPGYGQQPSSGQQYGQQQYGQPDYGQGQYAQQEYGQQQYGQQDYGQNQYGQAQQYGQPFGQQPGYGQPFGQPIGLQPPGAPAPLAEWWQRLVARIIDGVIFGVLSLIINGIFVAVLLSSYDWSTGTMSGGLSAKAVGFLVGLVLTLLYVGYEFLMTKMRGQTLGKMVMGIKIAPVGGPVPPDGLSTDVALKRAGVTWGGYVLAALPIPFSTTLGGLVVALNGASQLWDKPLQQTFADKVAGTVVVKIK</sequence>
<organism evidence="9 10">
    <name type="scientific">Nonomuraea rhodomycinica</name>
    <dbReference type="NCBI Taxonomy" id="1712872"/>
    <lineage>
        <taxon>Bacteria</taxon>
        <taxon>Bacillati</taxon>
        <taxon>Actinomycetota</taxon>
        <taxon>Actinomycetes</taxon>
        <taxon>Streptosporangiales</taxon>
        <taxon>Streptosporangiaceae</taxon>
        <taxon>Nonomuraea</taxon>
    </lineage>
</organism>
<dbReference type="EMBL" id="JABWGO010000007">
    <property type="protein sequence ID" value="NUW43723.1"/>
    <property type="molecule type" value="Genomic_DNA"/>
</dbReference>
<dbReference type="Proteomes" id="UP000546126">
    <property type="component" value="Unassembled WGS sequence"/>
</dbReference>
<dbReference type="InterPro" id="IPR051791">
    <property type="entry name" value="Pra-immunoreactive"/>
</dbReference>
<evidence type="ECO:0000256" key="5">
    <source>
        <dbReference type="ARBA" id="ARBA00023136"/>
    </source>
</evidence>
<feature type="transmembrane region" description="Helical" evidence="7">
    <location>
        <begin position="336"/>
        <end position="355"/>
    </location>
</feature>
<name>A0A7Y6ITB3_9ACTN</name>
<protein>
    <submittedName>
        <fullName evidence="9">RDD family protein</fullName>
    </submittedName>
</protein>
<evidence type="ECO:0000256" key="1">
    <source>
        <dbReference type="ARBA" id="ARBA00004651"/>
    </source>
</evidence>
<proteinExistence type="predicted"/>
<evidence type="ECO:0000256" key="2">
    <source>
        <dbReference type="ARBA" id="ARBA00022475"/>
    </source>
</evidence>
<evidence type="ECO:0000256" key="4">
    <source>
        <dbReference type="ARBA" id="ARBA00022989"/>
    </source>
</evidence>
<gene>
    <name evidence="9" type="ORF">HT134_26860</name>
</gene>
<evidence type="ECO:0000259" key="8">
    <source>
        <dbReference type="Pfam" id="PF06271"/>
    </source>
</evidence>
<evidence type="ECO:0000256" key="3">
    <source>
        <dbReference type="ARBA" id="ARBA00022692"/>
    </source>
</evidence>
<keyword evidence="2" id="KW-1003">Cell membrane</keyword>
<dbReference type="RefSeq" id="WP_175603238.1">
    <property type="nucleotide sequence ID" value="NZ_JABWGO010000007.1"/>
</dbReference>
<evidence type="ECO:0000313" key="9">
    <source>
        <dbReference type="EMBL" id="NUW43723.1"/>
    </source>
</evidence>
<feature type="domain" description="RDD" evidence="8">
    <location>
        <begin position="289"/>
        <end position="445"/>
    </location>
</feature>
<feature type="compositionally biased region" description="Low complexity" evidence="6">
    <location>
        <begin position="49"/>
        <end position="156"/>
    </location>
</feature>
<dbReference type="AlphaFoldDB" id="A0A7Y6ITB3"/>
<comment type="subcellular location">
    <subcellularLocation>
        <location evidence="1">Cell membrane</location>
        <topology evidence="1">Multi-pass membrane protein</topology>
    </subcellularLocation>
</comment>
<evidence type="ECO:0000256" key="7">
    <source>
        <dbReference type="SAM" id="Phobius"/>
    </source>
</evidence>
<reference evidence="9 10" key="1">
    <citation type="submission" date="2020-06" db="EMBL/GenBank/DDBJ databases">
        <authorList>
            <person name="Chanama M."/>
        </authorList>
    </citation>
    <scope>NUCLEOTIDE SEQUENCE [LARGE SCALE GENOMIC DNA]</scope>
    <source>
        <strain evidence="9 10">TBRC6557</strain>
    </source>
</reference>
<dbReference type="PANTHER" id="PTHR36115:SF4">
    <property type="entry name" value="MEMBRANE PROTEIN"/>
    <property type="match status" value="1"/>
</dbReference>
<feature type="transmembrane region" description="Helical" evidence="7">
    <location>
        <begin position="303"/>
        <end position="324"/>
    </location>
</feature>
<keyword evidence="5 7" id="KW-0472">Membrane</keyword>
<comment type="caution">
    <text evidence="9">The sequence shown here is derived from an EMBL/GenBank/DDBJ whole genome shotgun (WGS) entry which is preliminary data.</text>
</comment>
<evidence type="ECO:0000313" key="10">
    <source>
        <dbReference type="Proteomes" id="UP000546126"/>
    </source>
</evidence>
<accession>A0A7Y6ITB3</accession>
<feature type="region of interest" description="Disordered" evidence="6">
    <location>
        <begin position="259"/>
        <end position="279"/>
    </location>
</feature>
<keyword evidence="3 7" id="KW-0812">Transmembrane</keyword>
<feature type="compositionally biased region" description="Low complexity" evidence="6">
    <location>
        <begin position="163"/>
        <end position="230"/>
    </location>
</feature>
<dbReference type="GO" id="GO:0005886">
    <property type="term" value="C:plasma membrane"/>
    <property type="evidence" value="ECO:0007669"/>
    <property type="project" value="UniProtKB-SubCell"/>
</dbReference>
<evidence type="ECO:0000256" key="6">
    <source>
        <dbReference type="SAM" id="MobiDB-lite"/>
    </source>
</evidence>